<feature type="chain" id="PRO_5047530513" evidence="1">
    <location>
        <begin position="27"/>
        <end position="104"/>
    </location>
</feature>
<organism evidence="2 3">
    <name type="scientific">Kiloniella laminariae</name>
    <dbReference type="NCBI Taxonomy" id="454162"/>
    <lineage>
        <taxon>Bacteria</taxon>
        <taxon>Pseudomonadati</taxon>
        <taxon>Pseudomonadota</taxon>
        <taxon>Alphaproteobacteria</taxon>
        <taxon>Rhodospirillales</taxon>
        <taxon>Kiloniellaceae</taxon>
        <taxon>Kiloniella</taxon>
    </lineage>
</organism>
<reference evidence="2" key="1">
    <citation type="submission" date="2022-12" db="EMBL/GenBank/DDBJ databases">
        <title>Bacterial isolates from different developmental stages of Nematostella vectensis.</title>
        <authorList>
            <person name="Fraune S."/>
        </authorList>
    </citation>
    <scope>NUCLEOTIDE SEQUENCE</scope>
    <source>
        <strain evidence="2">G21630-S1</strain>
    </source>
</reference>
<dbReference type="EMBL" id="JAPWGY010000005">
    <property type="protein sequence ID" value="MCZ4281923.1"/>
    <property type="molecule type" value="Genomic_DNA"/>
</dbReference>
<comment type="caution">
    <text evidence="2">The sequence shown here is derived from an EMBL/GenBank/DDBJ whole genome shotgun (WGS) entry which is preliminary data.</text>
</comment>
<evidence type="ECO:0000313" key="3">
    <source>
        <dbReference type="Proteomes" id="UP001069802"/>
    </source>
</evidence>
<proteinExistence type="predicted"/>
<keyword evidence="1" id="KW-0732">Signal</keyword>
<gene>
    <name evidence="2" type="ORF">O4H49_14120</name>
</gene>
<sequence length="104" mass="11846">MTRKSLSTLFFVTLAGGMFLSAPAIADCKKPSYTPPVCTKQYIEIQFSDSEDYDNCKREVNYYLENLDNWSKCIAEEVRLKGDEAIQRFQCKADGRVNCNVTRG</sequence>
<protein>
    <submittedName>
        <fullName evidence="2">Uncharacterized protein</fullName>
    </submittedName>
</protein>
<dbReference type="Proteomes" id="UP001069802">
    <property type="component" value="Unassembled WGS sequence"/>
</dbReference>
<name>A0ABT4LLE1_9PROT</name>
<feature type="signal peptide" evidence="1">
    <location>
        <begin position="1"/>
        <end position="26"/>
    </location>
</feature>
<evidence type="ECO:0000313" key="2">
    <source>
        <dbReference type="EMBL" id="MCZ4281923.1"/>
    </source>
</evidence>
<accession>A0ABT4LLE1</accession>
<keyword evidence="3" id="KW-1185">Reference proteome</keyword>
<evidence type="ECO:0000256" key="1">
    <source>
        <dbReference type="SAM" id="SignalP"/>
    </source>
</evidence>